<evidence type="ECO:0000313" key="1">
    <source>
        <dbReference type="EMBL" id="SFU98998.1"/>
    </source>
</evidence>
<sequence length="85" mass="9506">MQTERPKGGDVVRPIGWRQKMIVVGAARRTPGVEDGVCCRWSDDDGGHEQVFSARQLEIVKRGAEFSVPGQQAARPRRRLVLHRG</sequence>
<evidence type="ECO:0008006" key="3">
    <source>
        <dbReference type="Google" id="ProtNLM"/>
    </source>
</evidence>
<protein>
    <recommendedName>
        <fullName evidence="3">DUF2158 domain-containing protein</fullName>
    </recommendedName>
</protein>
<gene>
    <name evidence="1" type="ORF">SAMN05216552_101859</name>
</gene>
<dbReference type="RefSeq" id="WP_093557118.1">
    <property type="nucleotide sequence ID" value="NZ_FPBO01000018.1"/>
</dbReference>
<organism evidence="1 2">
    <name type="scientific">Pseudoduganella namucuonensis</name>
    <dbReference type="NCBI Taxonomy" id="1035707"/>
    <lineage>
        <taxon>Bacteria</taxon>
        <taxon>Pseudomonadati</taxon>
        <taxon>Pseudomonadota</taxon>
        <taxon>Betaproteobacteria</taxon>
        <taxon>Burkholderiales</taxon>
        <taxon>Oxalobacteraceae</taxon>
        <taxon>Telluria group</taxon>
        <taxon>Pseudoduganella</taxon>
    </lineage>
</organism>
<reference evidence="2" key="1">
    <citation type="submission" date="2016-10" db="EMBL/GenBank/DDBJ databases">
        <authorList>
            <person name="Varghese N."/>
            <person name="Submissions S."/>
        </authorList>
    </citation>
    <scope>NUCLEOTIDE SEQUENCE [LARGE SCALE GENOMIC DNA]</scope>
    <source>
        <strain evidence="2">CGMCC 1.11014</strain>
    </source>
</reference>
<dbReference type="AlphaFoldDB" id="A0A1I7KNK1"/>
<dbReference type="Proteomes" id="UP000199391">
    <property type="component" value="Unassembled WGS sequence"/>
</dbReference>
<dbReference type="OrthoDB" id="8777839at2"/>
<proteinExistence type="predicted"/>
<keyword evidence="2" id="KW-1185">Reference proteome</keyword>
<evidence type="ECO:0000313" key="2">
    <source>
        <dbReference type="Proteomes" id="UP000199391"/>
    </source>
</evidence>
<dbReference type="EMBL" id="FPBO01000018">
    <property type="protein sequence ID" value="SFU98998.1"/>
    <property type="molecule type" value="Genomic_DNA"/>
</dbReference>
<accession>A0A1I7KNK1</accession>
<name>A0A1I7KNK1_9BURK</name>